<comment type="caution">
    <text evidence="1">The sequence shown here is derived from an EMBL/GenBank/DDBJ whole genome shotgun (WGS) entry which is preliminary data.</text>
</comment>
<name>A0ABV3XYR4_9ACTN</name>
<evidence type="ECO:0008006" key="3">
    <source>
        <dbReference type="Google" id="ProtNLM"/>
    </source>
</evidence>
<accession>A0ABV3XYR4</accession>
<sequence>MRVRNIVQGGAVIALGLGLASVGTGMGLTASESIPTHAQPEELVGGGGTTYTYSTPYGSTPYGNGVCHETSYELGRFGLLGYCASADPQTILQDIGGAICAVSGALTVIDAQNGEFEPTSASNIVGYLSCADSIASIAVSVIGSLSLHPIRDGVVPSGVS</sequence>
<evidence type="ECO:0000313" key="2">
    <source>
        <dbReference type="Proteomes" id="UP001560267"/>
    </source>
</evidence>
<evidence type="ECO:0000313" key="1">
    <source>
        <dbReference type="EMBL" id="MEX6428449.1"/>
    </source>
</evidence>
<gene>
    <name evidence="1" type="ORF">AB6A68_01145</name>
</gene>
<proteinExistence type="predicted"/>
<organism evidence="1 2">
    <name type="scientific">Ferrimicrobium acidiphilum</name>
    <dbReference type="NCBI Taxonomy" id="121039"/>
    <lineage>
        <taxon>Bacteria</taxon>
        <taxon>Bacillati</taxon>
        <taxon>Actinomycetota</taxon>
        <taxon>Acidimicrobiia</taxon>
        <taxon>Acidimicrobiales</taxon>
        <taxon>Acidimicrobiaceae</taxon>
        <taxon>Ferrimicrobium</taxon>
    </lineage>
</organism>
<protein>
    <recommendedName>
        <fullName evidence="3">Neocarzinostatin family protein</fullName>
    </recommendedName>
</protein>
<reference evidence="1 2" key="1">
    <citation type="submission" date="2024-07" db="EMBL/GenBank/DDBJ databases">
        <title>Draft Genome Sequence of Ferrimicrobium acidiphilum Strain YE2023, Isolated from a Pulp of Bioleach Reactor.</title>
        <authorList>
            <person name="Elkina Y.A."/>
            <person name="Bulaeva A.G."/>
            <person name="Beletsky A.V."/>
            <person name="Mardanov A.V."/>
        </authorList>
    </citation>
    <scope>NUCLEOTIDE SEQUENCE [LARGE SCALE GENOMIC DNA]</scope>
    <source>
        <strain evidence="1 2">YE2023</strain>
    </source>
</reference>
<dbReference type="RefSeq" id="WP_369084112.1">
    <property type="nucleotide sequence ID" value="NZ_JBFSHR010000002.1"/>
</dbReference>
<dbReference type="Proteomes" id="UP001560267">
    <property type="component" value="Unassembled WGS sequence"/>
</dbReference>
<dbReference type="EMBL" id="JBFSHR010000002">
    <property type="protein sequence ID" value="MEX6428449.1"/>
    <property type="molecule type" value="Genomic_DNA"/>
</dbReference>
<keyword evidence="2" id="KW-1185">Reference proteome</keyword>